<evidence type="ECO:0000313" key="1">
    <source>
        <dbReference type="EMBL" id="KAJ8681680.1"/>
    </source>
</evidence>
<name>A0ACC2PE10_9HYME</name>
<sequence length="519" mass="57201">MRAWIAVMMFTACWTSYTCRLQMSILAVPMIVQTPKDERFAAIEPATRSMSDGGPHKPHLWLNPEDMIDEILSRNEIGRQFGRRSKRQDEVAAGEDEETEKALERDTFDLWSGEPFNWEPHIRGQLLAAYAYGNVPGNLLGGILAMKFGARATVMWTALVAVFVSMVSPVLANIHWLALFGSRVLVGLAGGVVFPSCHTLVAKWSPPDEKSRFVWSLLGGTFGTVFTYPAVAALAQHVTWEAGWYLPSLVMFVWLIFWWLLVYDSPGEHPGITDAEKNYIVASQGSTVRADKPALKDTPLKAIFTSIPFLSLVVCHFGNLFLLFFYQNSILLYLTLALGLQITKGGFLAGLPWLARMSFGFFFSWIGDIIKRKQVVSLTTFRKGATVFSHFIPGVFLVMVGYVGKSFMLANVFLFFALGFNGAASIANLSNNQDLSPNYAGLLYGIMNTVGTTSGMIIPPMVEAIAGAHGNTVEQWQTIFWIGAAVCISSMIVFIIGGSAEIQPWNEGRQRGGGDSTKV</sequence>
<dbReference type="Proteomes" id="UP001239111">
    <property type="component" value="Chromosome 1"/>
</dbReference>
<keyword evidence="2" id="KW-1185">Reference proteome</keyword>
<proteinExistence type="predicted"/>
<evidence type="ECO:0000313" key="2">
    <source>
        <dbReference type="Proteomes" id="UP001239111"/>
    </source>
</evidence>
<protein>
    <submittedName>
        <fullName evidence="1">Uncharacterized protein</fullName>
    </submittedName>
</protein>
<comment type="caution">
    <text evidence="1">The sequence shown here is derived from an EMBL/GenBank/DDBJ whole genome shotgun (WGS) entry which is preliminary data.</text>
</comment>
<organism evidence="1 2">
    <name type="scientific">Eretmocerus hayati</name>
    <dbReference type="NCBI Taxonomy" id="131215"/>
    <lineage>
        <taxon>Eukaryota</taxon>
        <taxon>Metazoa</taxon>
        <taxon>Ecdysozoa</taxon>
        <taxon>Arthropoda</taxon>
        <taxon>Hexapoda</taxon>
        <taxon>Insecta</taxon>
        <taxon>Pterygota</taxon>
        <taxon>Neoptera</taxon>
        <taxon>Endopterygota</taxon>
        <taxon>Hymenoptera</taxon>
        <taxon>Apocrita</taxon>
        <taxon>Proctotrupomorpha</taxon>
        <taxon>Chalcidoidea</taxon>
        <taxon>Aphelinidae</taxon>
        <taxon>Aphelininae</taxon>
        <taxon>Eretmocerus</taxon>
    </lineage>
</organism>
<reference evidence="1" key="1">
    <citation type="submission" date="2023-04" db="EMBL/GenBank/DDBJ databases">
        <title>A chromosome-level genome assembly of the parasitoid wasp Eretmocerus hayati.</title>
        <authorList>
            <person name="Zhong Y."/>
            <person name="Liu S."/>
            <person name="Liu Y."/>
        </authorList>
    </citation>
    <scope>NUCLEOTIDE SEQUENCE</scope>
    <source>
        <strain evidence="1">ZJU_SS_LIU_2023</strain>
    </source>
</reference>
<accession>A0ACC2PE10</accession>
<gene>
    <name evidence="1" type="ORF">QAD02_017472</name>
</gene>
<dbReference type="EMBL" id="CM056741">
    <property type="protein sequence ID" value="KAJ8681680.1"/>
    <property type="molecule type" value="Genomic_DNA"/>
</dbReference>